<accession>A0A061RUK8</accession>
<organism evidence="4">
    <name type="scientific">Tetraselmis sp. GSL018</name>
    <dbReference type="NCBI Taxonomy" id="582737"/>
    <lineage>
        <taxon>Eukaryota</taxon>
        <taxon>Viridiplantae</taxon>
        <taxon>Chlorophyta</taxon>
        <taxon>core chlorophytes</taxon>
        <taxon>Chlorodendrophyceae</taxon>
        <taxon>Chlorodendrales</taxon>
        <taxon>Chlorodendraceae</taxon>
        <taxon>Tetraselmis</taxon>
    </lineage>
</organism>
<keyword evidence="2" id="KW-0802">TPR repeat</keyword>
<dbReference type="InterPro" id="IPR011990">
    <property type="entry name" value="TPR-like_helical_dom_sf"/>
</dbReference>
<evidence type="ECO:0000313" key="4">
    <source>
        <dbReference type="EMBL" id="JAC74459.1"/>
    </source>
</evidence>
<dbReference type="PANTHER" id="PTHR22904:SF533">
    <property type="entry name" value="HSP70-HSP90 ORGANIZING PROTEIN 3"/>
    <property type="match status" value="1"/>
</dbReference>
<dbReference type="AlphaFoldDB" id="A0A061RUK8"/>
<feature type="region of interest" description="Disordered" evidence="3">
    <location>
        <begin position="202"/>
        <end position="323"/>
    </location>
</feature>
<protein>
    <submittedName>
        <fullName evidence="4">Uncharacterized protein</fullName>
    </submittedName>
</protein>
<feature type="non-terminal residue" evidence="4">
    <location>
        <position position="323"/>
    </location>
</feature>
<feature type="compositionally biased region" description="Low complexity" evidence="3">
    <location>
        <begin position="288"/>
        <end position="302"/>
    </location>
</feature>
<reference evidence="4" key="1">
    <citation type="submission" date="2014-05" db="EMBL/GenBank/DDBJ databases">
        <title>The transcriptome of the halophilic microalga Tetraselmis sp. GSL018 isolated from the Great Salt Lake, Utah.</title>
        <authorList>
            <person name="Jinkerson R.E."/>
            <person name="D'Adamo S."/>
            <person name="Posewitz M.C."/>
        </authorList>
    </citation>
    <scope>NUCLEOTIDE SEQUENCE</scope>
    <source>
        <strain evidence="4">GSL018</strain>
    </source>
</reference>
<proteinExistence type="predicted"/>
<dbReference type="Gene3D" id="1.25.40.10">
    <property type="entry name" value="Tetratricopeptide repeat domain"/>
    <property type="match status" value="1"/>
</dbReference>
<evidence type="ECO:0000256" key="1">
    <source>
        <dbReference type="ARBA" id="ARBA00022737"/>
    </source>
</evidence>
<feature type="region of interest" description="Disordered" evidence="3">
    <location>
        <begin position="1"/>
        <end position="42"/>
    </location>
</feature>
<feature type="compositionally biased region" description="Basic and acidic residues" evidence="3">
    <location>
        <begin position="14"/>
        <end position="34"/>
    </location>
</feature>
<dbReference type="GO" id="GO:0051879">
    <property type="term" value="F:Hsp90 protein binding"/>
    <property type="evidence" value="ECO:0007669"/>
    <property type="project" value="TreeGrafter"/>
</dbReference>
<dbReference type="SUPFAM" id="SSF48452">
    <property type="entry name" value="TPR-like"/>
    <property type="match status" value="1"/>
</dbReference>
<evidence type="ECO:0000256" key="3">
    <source>
        <dbReference type="SAM" id="MobiDB-lite"/>
    </source>
</evidence>
<feature type="compositionally biased region" description="Basic and acidic residues" evidence="3">
    <location>
        <begin position="202"/>
        <end position="215"/>
    </location>
</feature>
<dbReference type="EMBL" id="GBEZ01011315">
    <property type="protein sequence ID" value="JAC74459.1"/>
    <property type="molecule type" value="Transcribed_RNA"/>
</dbReference>
<keyword evidence="1" id="KW-0677">Repeat</keyword>
<dbReference type="PANTHER" id="PTHR22904">
    <property type="entry name" value="TPR REPEAT CONTAINING PROTEIN"/>
    <property type="match status" value="1"/>
</dbReference>
<feature type="compositionally biased region" description="Low complexity" evidence="3">
    <location>
        <begin position="310"/>
        <end position="323"/>
    </location>
</feature>
<gene>
    <name evidence="4" type="ORF">TSPGSL018_25886</name>
</gene>
<sequence length="323" mass="34840">TPYCTPSGFTESFPRFEMEDSGTAKKSEEEHQCENGEPSWDSEWRDLKAKGDQAFREGRFSDARAAFSSALDCLDEMQLKGQGTEVLLADARVRLLGNRSLAASKCIDWEAAALDAVKALRVVPVDDKLVCKMFFRLGSAAQGLALNLQAIAAFEAGLRLEPGNAELLDRLRGVQSSPPVNGTSSVSGRVLEEINAVLELRGEARDQSKPGKKAGEVITISSDEDVSRSFEDMEDEGDGEDVVELLESTAEDEEAPIVVSEDAASSQGRRAGSPPAEGESPRRRRPRATPSTRRGGTPTRGGATRRRSASRPTARRSTGTGRP</sequence>
<name>A0A061RUK8_9CHLO</name>
<evidence type="ECO:0000256" key="2">
    <source>
        <dbReference type="ARBA" id="ARBA00022803"/>
    </source>
</evidence>
<feature type="compositionally biased region" description="Acidic residues" evidence="3">
    <location>
        <begin position="232"/>
        <end position="255"/>
    </location>
</feature>
<feature type="non-terminal residue" evidence="4">
    <location>
        <position position="1"/>
    </location>
</feature>